<keyword evidence="3" id="KW-1185">Reference proteome</keyword>
<feature type="compositionally biased region" description="Polar residues" evidence="1">
    <location>
        <begin position="54"/>
        <end position="68"/>
    </location>
</feature>
<feature type="region of interest" description="Disordered" evidence="1">
    <location>
        <begin position="1"/>
        <end position="300"/>
    </location>
</feature>
<feature type="compositionally biased region" description="Gly residues" evidence="1">
    <location>
        <begin position="757"/>
        <end position="771"/>
    </location>
</feature>
<feature type="region of interest" description="Disordered" evidence="1">
    <location>
        <begin position="866"/>
        <end position="1072"/>
    </location>
</feature>
<feature type="compositionally biased region" description="Low complexity" evidence="1">
    <location>
        <begin position="1028"/>
        <end position="1053"/>
    </location>
</feature>
<feature type="compositionally biased region" description="Polar residues" evidence="1">
    <location>
        <begin position="994"/>
        <end position="1008"/>
    </location>
</feature>
<sequence length="1157" mass="124729">MSDPVSSDDSDVVILDPKPRLTTTRTRLRSSPAVKNDATGQPTLSASGMAASRPTLSLQRAKNKSSPRPSLPIGVPRPPTKKKRLSPLTTTDKARLAREPTPVELLALDPPPPPIDSRPLTPTQPRTSRSLASSSSTAQSSKPASAVKTAVTSTTTPSPSPPPLPSSQVPVRTETVATMTTTTSRRKRPLPPTCEIGQPPPAAQRNATASFSTSDRSAKRHRDAPVVVPPSTATAAALPPPQTLPASTPASTSSSSSSSVVAPTMSRTQILSSRRKSPRVRSSLSAAAPAAAAADTPSPTPLLTTLLRSTDFVSLDPTSTYGLQSSLLFQIEHIQLGPLTYEQGGRRRVPPGGGGGGAVAAGMIGARAAAPPSQASGAKKEVPSVVPSWAKTADGREWEDDLIRRLGTRLVASASNHHHPHQRSTVDALVPPVTVVLQGWILDREYREKENSHVYTIDDGTGIVAVHCAISAPPFASSTTTSAPVSHLPTAIAPPRDLQRYAAQLHAERKFAALEERAERQSDKAVLPVGKAVKVVGTVEEPRNVWDTERRIVATRVEIVDDINQMSSHLLEVARLHEEVYGGRFDVEARLVALERAEKERQQREWEEGTSSAASSSAPNSPFKSGREPIRPTAPARLPAEKITLYGFILYIKLHVQRHYLQTIKSSSSDEVHNGTTAAPPSSPSPFGVSDLSTTDDAGIEIAIPFSLPQLKANKQLSIFATRLAQEQARLKEQARVEKLENARRWGTLGLAVRGAMGEGDGRGGGGGGGVDETPTKGRAWVGPNPYLRRDDATPALDYGPSSTSSKPQESGLRRRRERRRCDTILFWEEAGPLYDDELADAVGKVWRTAIRTMRSWGMVIEYAEPEPAQEPTRTSAWREADLPQLDRTDELPDLPRHEERSTTVLRTPRKRKSPAATVVSNCPWGDVRLEGSTDDEGAVSTPRAVKKSKVADDRKEEADGPAPGCPWGDVKLFDDEDDPEDPTTPVRADVRSSRQAGTSTTRFSPTTERPIRSPSPEFDIPLPPSAQRPSSPAAAARVKRSPSSYSDCSDTSIMTTGSLADADGDDTRAPPPPQRFQLVTAASLCPLIEHLVKSIYATDTRLTSVSEADVRKRMYLDSQWEAVGRHGDQVTEALDLLCLDGVLQRHGQGFRPTHRW</sequence>
<feature type="region of interest" description="Disordered" evidence="1">
    <location>
        <begin position="667"/>
        <end position="692"/>
    </location>
</feature>
<dbReference type="AlphaFoldDB" id="A0A9P6VVS5"/>
<dbReference type="SUPFAM" id="SSF50249">
    <property type="entry name" value="Nucleic acid-binding proteins"/>
    <property type="match status" value="1"/>
</dbReference>
<protein>
    <recommendedName>
        <fullName evidence="4">CST complex subunit Stn1 N-terminal domain-containing protein</fullName>
    </recommendedName>
</protein>
<feature type="compositionally biased region" description="Low complexity" evidence="1">
    <location>
        <begin position="225"/>
        <end position="237"/>
    </location>
</feature>
<proteinExistence type="predicted"/>
<reference evidence="2 3" key="1">
    <citation type="submission" date="2020-11" db="EMBL/GenBank/DDBJ databases">
        <title>Kefir isolates.</title>
        <authorList>
            <person name="Marcisauskas S."/>
            <person name="Kim Y."/>
            <person name="Blasche S."/>
        </authorList>
    </citation>
    <scope>NUCLEOTIDE SEQUENCE [LARGE SCALE GENOMIC DNA]</scope>
    <source>
        <strain evidence="2 3">KR</strain>
    </source>
</reference>
<evidence type="ECO:0000313" key="3">
    <source>
        <dbReference type="Proteomes" id="UP000777482"/>
    </source>
</evidence>
<accession>A0A9P6VVS5</accession>
<evidence type="ECO:0008006" key="4">
    <source>
        <dbReference type="Google" id="ProtNLM"/>
    </source>
</evidence>
<dbReference type="Gene3D" id="2.40.50.140">
    <property type="entry name" value="Nucleic acid-binding proteins"/>
    <property type="match status" value="1"/>
</dbReference>
<gene>
    <name evidence="2" type="ORF">C6P46_006645</name>
</gene>
<dbReference type="InterPro" id="IPR012340">
    <property type="entry name" value="NA-bd_OB-fold"/>
</dbReference>
<feature type="compositionally biased region" description="Low complexity" evidence="1">
    <location>
        <begin position="244"/>
        <end position="264"/>
    </location>
</feature>
<dbReference type="EMBL" id="PUHQ01000085">
    <property type="protein sequence ID" value="KAG0657148.1"/>
    <property type="molecule type" value="Genomic_DNA"/>
</dbReference>
<feature type="compositionally biased region" description="Polar residues" evidence="1">
    <location>
        <begin position="205"/>
        <end position="215"/>
    </location>
</feature>
<dbReference type="Proteomes" id="UP000777482">
    <property type="component" value="Unassembled WGS sequence"/>
</dbReference>
<feature type="region of interest" description="Disordered" evidence="1">
    <location>
        <begin position="756"/>
        <end position="817"/>
    </location>
</feature>
<evidence type="ECO:0000256" key="1">
    <source>
        <dbReference type="SAM" id="MobiDB-lite"/>
    </source>
</evidence>
<feature type="region of interest" description="Disordered" evidence="1">
    <location>
        <begin position="600"/>
        <end position="635"/>
    </location>
</feature>
<feature type="compositionally biased region" description="Basic and acidic residues" evidence="1">
    <location>
        <begin position="950"/>
        <end position="959"/>
    </location>
</feature>
<feature type="compositionally biased region" description="Basic and acidic residues" evidence="1">
    <location>
        <begin position="877"/>
        <end position="902"/>
    </location>
</feature>
<feature type="compositionally biased region" description="Low complexity" evidence="1">
    <location>
        <begin position="280"/>
        <end position="300"/>
    </location>
</feature>
<name>A0A9P6VVS5_RHOMI</name>
<evidence type="ECO:0000313" key="2">
    <source>
        <dbReference type="EMBL" id="KAG0657148.1"/>
    </source>
</evidence>
<dbReference type="PANTHER" id="PTHR24216">
    <property type="entry name" value="PAXILLIN-RELATED"/>
    <property type="match status" value="1"/>
</dbReference>
<feature type="compositionally biased region" description="Acidic residues" evidence="1">
    <location>
        <begin position="1"/>
        <end position="11"/>
    </location>
</feature>
<feature type="compositionally biased region" description="Low complexity" evidence="1">
    <location>
        <begin position="128"/>
        <end position="157"/>
    </location>
</feature>
<organism evidence="2 3">
    <name type="scientific">Rhodotorula mucilaginosa</name>
    <name type="common">Yeast</name>
    <name type="synonym">Rhodotorula rubra</name>
    <dbReference type="NCBI Taxonomy" id="5537"/>
    <lineage>
        <taxon>Eukaryota</taxon>
        <taxon>Fungi</taxon>
        <taxon>Dikarya</taxon>
        <taxon>Basidiomycota</taxon>
        <taxon>Pucciniomycotina</taxon>
        <taxon>Microbotryomycetes</taxon>
        <taxon>Sporidiobolales</taxon>
        <taxon>Sporidiobolaceae</taxon>
        <taxon>Rhodotorula</taxon>
    </lineage>
</organism>
<comment type="caution">
    <text evidence="2">The sequence shown here is derived from an EMBL/GenBank/DDBJ whole genome shotgun (WGS) entry which is preliminary data.</text>
</comment>
<dbReference type="PANTHER" id="PTHR24216:SF65">
    <property type="entry name" value="PAXILLIN-LIKE PROTEIN 1"/>
    <property type="match status" value="1"/>
</dbReference>
<feature type="compositionally biased region" description="Low complexity" evidence="1">
    <location>
        <begin position="166"/>
        <end position="183"/>
    </location>
</feature>
<dbReference type="OrthoDB" id="25571at2759"/>